<evidence type="ECO:0000256" key="3">
    <source>
        <dbReference type="ARBA" id="ARBA00012535"/>
    </source>
</evidence>
<evidence type="ECO:0000256" key="2">
    <source>
        <dbReference type="ARBA" id="ARBA00005833"/>
    </source>
</evidence>
<organism evidence="8 9">
    <name type="scientific">Congregibacter variabilis</name>
    <dbReference type="NCBI Taxonomy" id="3081200"/>
    <lineage>
        <taxon>Bacteria</taxon>
        <taxon>Pseudomonadati</taxon>
        <taxon>Pseudomonadota</taxon>
        <taxon>Gammaproteobacteria</taxon>
        <taxon>Cellvibrionales</taxon>
        <taxon>Halieaceae</taxon>
        <taxon>Congregibacter</taxon>
    </lineage>
</organism>
<feature type="domain" description="Amine oxidase" evidence="7">
    <location>
        <begin position="43"/>
        <end position="118"/>
    </location>
</feature>
<dbReference type="EMBL" id="CP136864">
    <property type="protein sequence ID" value="WOJ94048.1"/>
    <property type="molecule type" value="Genomic_DNA"/>
</dbReference>
<comment type="catalytic activity">
    <reaction evidence="6">
        <text>L-tryptophan + O2 = indole-3-acetamide + CO2 + H2O</text>
        <dbReference type="Rhea" id="RHEA:16165"/>
        <dbReference type="ChEBI" id="CHEBI:15377"/>
        <dbReference type="ChEBI" id="CHEBI:15379"/>
        <dbReference type="ChEBI" id="CHEBI:16031"/>
        <dbReference type="ChEBI" id="CHEBI:16526"/>
        <dbReference type="ChEBI" id="CHEBI:57912"/>
        <dbReference type="EC" id="1.13.12.3"/>
    </reaction>
</comment>
<sequence>MISRRKILQLSAGLPALSSLLGHKAAAQGLGTDYDVIVLGAGVAGLAAAERLVSFDSDLKVLVLEARDRIGGRVHSVRHQNSSRDAELGALSLTQAEGRDWPVIERLGLSIDELPDNSLSLYPGMAALVRALAESSTGRVQLDSEVREVFWRQGLVGVNYTNRGLSSAVTGRRLIIALPPGVLRSNALTITPALTSSKMNALHSLAMQPAISVAALFPVAAAKLKDPSRPWLFEDATTRLRTFPASVEGDVLLEAQFRGSRAAVLAEQPESLRLSLAIRAFDSGFEALPSLSDASWIGAADWLADPFSLGAATQPGSTLTHIEIASSMGETLFFAGEATADPETVGTVHGAYNSGERAAREVALSLNIESGLGDPNEPVFELL</sequence>
<gene>
    <name evidence="8" type="ORF">R0135_02490</name>
</gene>
<keyword evidence="5" id="KW-0073">Auxin biosynthesis</keyword>
<dbReference type="Pfam" id="PF01593">
    <property type="entry name" value="Amino_oxidase"/>
    <property type="match status" value="2"/>
</dbReference>
<dbReference type="InterPro" id="IPR050281">
    <property type="entry name" value="Flavin_monoamine_oxidase"/>
</dbReference>
<dbReference type="RefSeq" id="WP_407348687.1">
    <property type="nucleotide sequence ID" value="NZ_CP136864.1"/>
</dbReference>
<comment type="pathway">
    <text evidence="1">Plant hormone metabolism; auxin biosynthesis.</text>
</comment>
<evidence type="ECO:0000313" key="9">
    <source>
        <dbReference type="Proteomes" id="UP001626537"/>
    </source>
</evidence>
<evidence type="ECO:0000256" key="6">
    <source>
        <dbReference type="ARBA" id="ARBA00047321"/>
    </source>
</evidence>
<protein>
    <recommendedName>
        <fullName evidence="4">Tryptophan 2-monooxygenase</fullName>
        <ecNumber evidence="3">1.13.12.3</ecNumber>
    </recommendedName>
</protein>
<evidence type="ECO:0000256" key="1">
    <source>
        <dbReference type="ARBA" id="ARBA00004814"/>
    </source>
</evidence>
<name>A0ABZ0I3F7_9GAMM</name>
<comment type="similarity">
    <text evidence="2">Belongs to the tryptophan 2-monooxygenase family.</text>
</comment>
<dbReference type="InterPro" id="IPR002937">
    <property type="entry name" value="Amino_oxidase"/>
</dbReference>
<dbReference type="EC" id="1.13.12.3" evidence="3"/>
<keyword evidence="9" id="KW-1185">Reference proteome</keyword>
<dbReference type="Proteomes" id="UP001626537">
    <property type="component" value="Chromosome"/>
</dbReference>
<evidence type="ECO:0000256" key="4">
    <source>
        <dbReference type="ARBA" id="ARBA00017871"/>
    </source>
</evidence>
<dbReference type="PANTHER" id="PTHR10742">
    <property type="entry name" value="FLAVIN MONOAMINE OXIDASE"/>
    <property type="match status" value="1"/>
</dbReference>
<evidence type="ECO:0000256" key="5">
    <source>
        <dbReference type="ARBA" id="ARBA00023070"/>
    </source>
</evidence>
<feature type="domain" description="Amine oxidase" evidence="7">
    <location>
        <begin position="123"/>
        <end position="362"/>
    </location>
</feature>
<dbReference type="Gene3D" id="3.50.50.60">
    <property type="entry name" value="FAD/NAD(P)-binding domain"/>
    <property type="match status" value="2"/>
</dbReference>
<dbReference type="InterPro" id="IPR036188">
    <property type="entry name" value="FAD/NAD-bd_sf"/>
</dbReference>
<accession>A0ABZ0I3F7</accession>
<proteinExistence type="inferred from homology"/>
<reference evidence="8 9" key="1">
    <citation type="submission" date="2023-10" db="EMBL/GenBank/DDBJ databases">
        <title>Two novel species belonging to the OM43/NOR5 clade.</title>
        <authorList>
            <person name="Park M."/>
        </authorList>
    </citation>
    <scope>NUCLEOTIDE SEQUENCE [LARGE SCALE GENOMIC DNA]</scope>
    <source>
        <strain evidence="8 9">IMCC43200</strain>
    </source>
</reference>
<dbReference type="PANTHER" id="PTHR10742:SF410">
    <property type="entry name" value="LYSINE-SPECIFIC HISTONE DEMETHYLASE 2"/>
    <property type="match status" value="1"/>
</dbReference>
<dbReference type="SUPFAM" id="SSF51905">
    <property type="entry name" value="FAD/NAD(P)-binding domain"/>
    <property type="match status" value="1"/>
</dbReference>
<evidence type="ECO:0000259" key="7">
    <source>
        <dbReference type="Pfam" id="PF01593"/>
    </source>
</evidence>
<evidence type="ECO:0000313" key="8">
    <source>
        <dbReference type="EMBL" id="WOJ94048.1"/>
    </source>
</evidence>